<dbReference type="Proteomes" id="UP000176998">
    <property type="component" value="Unassembled WGS sequence"/>
</dbReference>
<evidence type="ECO:0000313" key="1">
    <source>
        <dbReference type="EMBL" id="OHE96489.1"/>
    </source>
</evidence>
<keyword evidence="2" id="KW-1185">Reference proteome</keyword>
<sequence>MKSCSRWPSTSHLTFLIFTDDGGRVSRVPKTTQTRARAARPASLSTLRKETRIARTQRTRSVTRQALLVFITGLQSQSSFECAATVADAVRASPVPSVHFGESATNDPGARLIDWCRPCYSVVAMSPCACAGTLYGPGHALANSGREEACGLPCLNRDAHPLH</sequence>
<name>A0A1G4B4Y2_9PEZI</name>
<dbReference type="OrthoDB" id="10588168at2759"/>
<comment type="caution">
    <text evidence="1">The sequence shown here is derived from an EMBL/GenBank/DDBJ whole genome shotgun (WGS) entry which is preliminary data.</text>
</comment>
<reference evidence="1 2" key="1">
    <citation type="submission" date="2016-09" db="EMBL/GenBank/DDBJ databases">
        <authorList>
            <person name="Capua I."/>
            <person name="De Benedictis P."/>
            <person name="Joannis T."/>
            <person name="Lombin L.H."/>
            <person name="Cattoli G."/>
        </authorList>
    </citation>
    <scope>NUCLEOTIDE SEQUENCE [LARGE SCALE GENOMIC DNA]</scope>
    <source>
        <strain evidence="1 2">IMI 309357</strain>
    </source>
</reference>
<accession>A0A1G4B4Y2</accession>
<proteinExistence type="predicted"/>
<gene>
    <name evidence="1" type="ORF">CORC01_08252</name>
</gene>
<dbReference type="RefSeq" id="XP_022473646.1">
    <property type="nucleotide sequence ID" value="XM_022619885.1"/>
</dbReference>
<organism evidence="1 2">
    <name type="scientific">Colletotrichum orchidophilum</name>
    <dbReference type="NCBI Taxonomy" id="1209926"/>
    <lineage>
        <taxon>Eukaryota</taxon>
        <taxon>Fungi</taxon>
        <taxon>Dikarya</taxon>
        <taxon>Ascomycota</taxon>
        <taxon>Pezizomycotina</taxon>
        <taxon>Sordariomycetes</taxon>
        <taxon>Hypocreomycetidae</taxon>
        <taxon>Glomerellales</taxon>
        <taxon>Glomerellaceae</taxon>
        <taxon>Colletotrichum</taxon>
    </lineage>
</organism>
<dbReference type="AlphaFoldDB" id="A0A1G4B4Y2"/>
<evidence type="ECO:0000313" key="2">
    <source>
        <dbReference type="Proteomes" id="UP000176998"/>
    </source>
</evidence>
<dbReference type="EMBL" id="MJBS01000069">
    <property type="protein sequence ID" value="OHE96489.1"/>
    <property type="molecule type" value="Genomic_DNA"/>
</dbReference>
<dbReference type="GeneID" id="34561395"/>
<protein>
    <submittedName>
        <fullName evidence="1">Uncharacterized protein</fullName>
    </submittedName>
</protein>